<protein>
    <submittedName>
        <fullName evidence="2">Type IV secretion system DNA-binding domain-containing protein</fullName>
    </submittedName>
</protein>
<dbReference type="PANTHER" id="PTHR30121">
    <property type="entry name" value="UNCHARACTERIZED PROTEIN YJGR-RELATED"/>
    <property type="match status" value="1"/>
</dbReference>
<dbReference type="SUPFAM" id="SSF52540">
    <property type="entry name" value="P-loop containing nucleoside triphosphate hydrolases"/>
    <property type="match status" value="1"/>
</dbReference>
<accession>A0A6P0CFS9</accession>
<dbReference type="InterPro" id="IPR027417">
    <property type="entry name" value="P-loop_NTPase"/>
</dbReference>
<dbReference type="AlphaFoldDB" id="A0A6P0CFS9"/>
<dbReference type="PANTHER" id="PTHR30121:SF11">
    <property type="entry name" value="AAA+ ATPASE DOMAIN-CONTAINING PROTEIN"/>
    <property type="match status" value="1"/>
</dbReference>
<evidence type="ECO:0000259" key="1">
    <source>
        <dbReference type="Pfam" id="PF01935"/>
    </source>
</evidence>
<organism evidence="2 3">
    <name type="scientific">Sulfitobacter sediminilitoris</name>
    <dbReference type="NCBI Taxonomy" id="2698830"/>
    <lineage>
        <taxon>Bacteria</taxon>
        <taxon>Pseudomonadati</taxon>
        <taxon>Pseudomonadota</taxon>
        <taxon>Alphaproteobacteria</taxon>
        <taxon>Rhodobacterales</taxon>
        <taxon>Roseobacteraceae</taxon>
        <taxon>Sulfitobacter</taxon>
    </lineage>
</organism>
<dbReference type="Pfam" id="PF01935">
    <property type="entry name" value="DUF87"/>
    <property type="match status" value="1"/>
</dbReference>
<evidence type="ECO:0000313" key="3">
    <source>
        <dbReference type="Proteomes" id="UP000468591"/>
    </source>
</evidence>
<sequence>MKHISETVSTLGLALSRYGNTPFGIRLADRLMHLHVVGQTGTGKSTLLANLALQDAARGFGFCLIDPHGDLADTLAAHLGDRAHLWAPADPDNPYGYNPLTRVPEAFHPLVAAGLIDAFKKQWTDAWGVRMEHLLRHALLTLLAQPRADLRDLIPLFIDKAVRAQMLARVTDPQVRHFWYNEYPKMNYKTAFDGVAPIANKLGAFLAHPNVRRALCEPAKPLRFRKIMDEGQLLIINLSKGRLGADVTNVLGGLIVASIVNAALSRQSIPENARRPFMLHVDEFHAFTTASIADILPETRKYGLGLTLVHQHIAQVETAVFDAILGNVGSLMVFRVGANDAPVFLRQLEHVTSSDLINLPNHRAYMRVMVNGQRSRVFSVATMPPPQKTASR</sequence>
<feature type="domain" description="Helicase HerA central" evidence="1">
    <location>
        <begin position="20"/>
        <end position="243"/>
    </location>
</feature>
<comment type="caution">
    <text evidence="2">The sequence shown here is derived from an EMBL/GenBank/DDBJ whole genome shotgun (WGS) entry which is preliminary data.</text>
</comment>
<reference evidence="2 3" key="1">
    <citation type="submission" date="2020-01" db="EMBL/GenBank/DDBJ databases">
        <title>Sulfitobacter sediminilitoris sp. nov., isolated from a tidal flat.</title>
        <authorList>
            <person name="Park S."/>
            <person name="Yoon J.-H."/>
        </authorList>
    </citation>
    <scope>NUCLEOTIDE SEQUENCE [LARGE SCALE GENOMIC DNA]</scope>
    <source>
        <strain evidence="2 3">JBTF-M27</strain>
    </source>
</reference>
<dbReference type="EMBL" id="JAABNT010000031">
    <property type="protein sequence ID" value="NEK25002.1"/>
    <property type="molecule type" value="Genomic_DNA"/>
</dbReference>
<keyword evidence="2" id="KW-0238">DNA-binding</keyword>
<dbReference type="InterPro" id="IPR051162">
    <property type="entry name" value="T4SS_component"/>
</dbReference>
<dbReference type="Gene3D" id="3.40.50.300">
    <property type="entry name" value="P-loop containing nucleotide triphosphate hydrolases"/>
    <property type="match status" value="2"/>
</dbReference>
<dbReference type="Proteomes" id="UP000468591">
    <property type="component" value="Unassembled WGS sequence"/>
</dbReference>
<name>A0A6P0CFS9_9RHOB</name>
<evidence type="ECO:0000313" key="2">
    <source>
        <dbReference type="EMBL" id="NEK25002.1"/>
    </source>
</evidence>
<dbReference type="GO" id="GO:0003677">
    <property type="term" value="F:DNA binding"/>
    <property type="evidence" value="ECO:0007669"/>
    <property type="project" value="UniProtKB-KW"/>
</dbReference>
<dbReference type="RefSeq" id="WP_164356179.1">
    <property type="nucleotide sequence ID" value="NZ_JAABNT010000031.1"/>
</dbReference>
<dbReference type="InterPro" id="IPR002789">
    <property type="entry name" value="HerA_central"/>
</dbReference>
<keyword evidence="3" id="KW-1185">Reference proteome</keyword>
<proteinExistence type="predicted"/>
<dbReference type="CDD" id="cd01127">
    <property type="entry name" value="TrwB_TraG_TraD_VirD4"/>
    <property type="match status" value="1"/>
</dbReference>
<gene>
    <name evidence="2" type="ORF">GV827_21780</name>
</gene>